<feature type="binding site" evidence="11">
    <location>
        <position position="139"/>
    </location>
    <ligand>
        <name>ATP</name>
        <dbReference type="ChEBI" id="CHEBI:30616"/>
    </ligand>
</feature>
<dbReference type="GO" id="GO:0033862">
    <property type="term" value="F:UMP kinase activity"/>
    <property type="evidence" value="ECO:0007669"/>
    <property type="project" value="UniProtKB-EC"/>
</dbReference>
<keyword evidence="9 11" id="KW-0665">Pyrimidine biosynthesis</keyword>
<feature type="binding site" evidence="11">
    <location>
        <position position="145"/>
    </location>
    <ligand>
        <name>ATP</name>
        <dbReference type="ChEBI" id="CHEBI:30616"/>
    </ligand>
</feature>
<feature type="binding site" evidence="11">
    <location>
        <position position="44"/>
    </location>
    <ligand>
        <name>ATP</name>
        <dbReference type="ChEBI" id="CHEBI:30616"/>
    </ligand>
</feature>
<dbReference type="GO" id="GO:0044210">
    <property type="term" value="P:'de novo' CTP biosynthetic process"/>
    <property type="evidence" value="ECO:0007669"/>
    <property type="project" value="UniProtKB-UniRule"/>
</dbReference>
<dbReference type="OrthoDB" id="372251at2157"/>
<dbReference type="KEGG" id="meme:HYG87_03690"/>
<dbReference type="Proteomes" id="UP000681041">
    <property type="component" value="Chromosome"/>
</dbReference>
<dbReference type="GeneID" id="64819837"/>
<evidence type="ECO:0000256" key="2">
    <source>
        <dbReference type="ARBA" id="ARBA00004791"/>
    </source>
</evidence>
<evidence type="ECO:0000259" key="12">
    <source>
        <dbReference type="Pfam" id="PF00696"/>
    </source>
</evidence>
<keyword evidence="14" id="KW-1185">Reference proteome</keyword>
<dbReference type="InterPro" id="IPR001048">
    <property type="entry name" value="Asp/Glu/Uridylate_kinase"/>
</dbReference>
<comment type="pathway">
    <text evidence="2 11">Pyrimidine metabolism; CTP biosynthesis via de novo pathway; UDP from UMP (UMPK route): step 1/1.</text>
</comment>
<evidence type="ECO:0000256" key="1">
    <source>
        <dbReference type="ARBA" id="ARBA00004496"/>
    </source>
</evidence>
<keyword evidence="7 11" id="KW-0418">Kinase</keyword>
<comment type="subunit">
    <text evidence="11">Homohexamer.</text>
</comment>
<keyword evidence="8 11" id="KW-0067">ATP-binding</keyword>
<comment type="similarity">
    <text evidence="3 11">Belongs to the UMP kinase family.</text>
</comment>
<dbReference type="NCBIfam" id="TIGR02076">
    <property type="entry name" value="pyrH_arch"/>
    <property type="match status" value="1"/>
</dbReference>
<evidence type="ECO:0000256" key="7">
    <source>
        <dbReference type="ARBA" id="ARBA00022777"/>
    </source>
</evidence>
<dbReference type="PANTHER" id="PTHR42833:SF4">
    <property type="entry name" value="URIDYLATE KINASE PUMPKIN, CHLOROPLASTIC"/>
    <property type="match status" value="1"/>
</dbReference>
<evidence type="ECO:0000256" key="8">
    <source>
        <dbReference type="ARBA" id="ARBA00022840"/>
    </source>
</evidence>
<comment type="activity regulation">
    <text evidence="11">Inhibited by UTP.</text>
</comment>
<dbReference type="InterPro" id="IPR011818">
    <property type="entry name" value="Uridylate_kinase_arch/spir"/>
</dbReference>
<evidence type="ECO:0000256" key="6">
    <source>
        <dbReference type="ARBA" id="ARBA00022741"/>
    </source>
</evidence>
<feature type="binding site" evidence="11">
    <location>
        <begin position="9"/>
        <end position="10"/>
    </location>
    <ligand>
        <name>ATP</name>
        <dbReference type="ChEBI" id="CHEBI:30616"/>
    </ligand>
</feature>
<accession>A0A8T8K615</accession>
<dbReference type="InterPro" id="IPR036393">
    <property type="entry name" value="AceGlu_kinase-like_sf"/>
</dbReference>
<feature type="binding site" evidence="11">
    <location>
        <position position="148"/>
    </location>
    <ligand>
        <name>ATP</name>
        <dbReference type="ChEBI" id="CHEBI:30616"/>
    </ligand>
</feature>
<comment type="caution">
    <text evidence="11">Lacks conserved residue(s) required for the propagation of feature annotation.</text>
</comment>
<evidence type="ECO:0000256" key="9">
    <source>
        <dbReference type="ARBA" id="ARBA00022975"/>
    </source>
</evidence>
<evidence type="ECO:0000256" key="11">
    <source>
        <dbReference type="HAMAP-Rule" id="MF_01220"/>
    </source>
</evidence>
<comment type="function">
    <text evidence="11">Catalyzes the reversible phosphorylation of UMP to UDP.</text>
</comment>
<dbReference type="HAMAP" id="MF_01220_A">
    <property type="entry name" value="PyrH_A"/>
    <property type="match status" value="1"/>
</dbReference>
<dbReference type="Pfam" id="PF00696">
    <property type="entry name" value="AA_kinase"/>
    <property type="match status" value="1"/>
</dbReference>
<evidence type="ECO:0000256" key="5">
    <source>
        <dbReference type="ARBA" id="ARBA00022679"/>
    </source>
</evidence>
<dbReference type="GO" id="GO:0005737">
    <property type="term" value="C:cytoplasm"/>
    <property type="evidence" value="ECO:0007669"/>
    <property type="project" value="UniProtKB-SubCell"/>
</dbReference>
<evidence type="ECO:0000256" key="3">
    <source>
        <dbReference type="ARBA" id="ARBA00007614"/>
    </source>
</evidence>
<feature type="binding site" evidence="11">
    <location>
        <position position="48"/>
    </location>
    <ligand>
        <name>ATP</name>
        <dbReference type="ChEBI" id="CHEBI:30616"/>
    </ligand>
</feature>
<dbReference type="GO" id="GO:0006225">
    <property type="term" value="P:UDP biosynthetic process"/>
    <property type="evidence" value="ECO:0007669"/>
    <property type="project" value="TreeGrafter"/>
</dbReference>
<dbReference type="PANTHER" id="PTHR42833">
    <property type="entry name" value="URIDYLATE KINASE"/>
    <property type="match status" value="1"/>
</dbReference>
<keyword evidence="4 11" id="KW-0963">Cytoplasm</keyword>
<reference evidence="13" key="1">
    <citation type="submission" date="2020-07" db="EMBL/GenBank/DDBJ databases">
        <title>Methanobacterium. sp. MethCan genome.</title>
        <authorList>
            <person name="Postec A."/>
            <person name="Quemeneur M."/>
        </authorList>
    </citation>
    <scope>NUCLEOTIDE SEQUENCE</scope>
    <source>
        <strain evidence="13">MethCAN</strain>
    </source>
</reference>
<feature type="binding site" evidence="11">
    <location>
        <position position="65"/>
    </location>
    <ligand>
        <name>UMP</name>
        <dbReference type="ChEBI" id="CHEBI:57865"/>
    </ligand>
</feature>
<dbReference type="EC" id="2.7.4.22" evidence="11"/>
<evidence type="ECO:0000313" key="13">
    <source>
        <dbReference type="EMBL" id="QUH22935.1"/>
    </source>
</evidence>
<dbReference type="AlphaFoldDB" id="A0A8T8K615"/>
<comment type="subcellular location">
    <subcellularLocation>
        <location evidence="1 11">Cytoplasm</location>
    </subcellularLocation>
</comment>
<evidence type="ECO:0000256" key="4">
    <source>
        <dbReference type="ARBA" id="ARBA00022490"/>
    </source>
</evidence>
<dbReference type="RefSeq" id="WP_211533881.1">
    <property type="nucleotide sequence ID" value="NZ_CP058560.1"/>
</dbReference>
<dbReference type="Gene3D" id="3.40.1160.10">
    <property type="entry name" value="Acetylglutamate kinase-like"/>
    <property type="match status" value="1"/>
</dbReference>
<dbReference type="GO" id="GO:0005524">
    <property type="term" value="F:ATP binding"/>
    <property type="evidence" value="ECO:0007669"/>
    <property type="project" value="UniProtKB-KW"/>
</dbReference>
<comment type="catalytic activity">
    <reaction evidence="10 11">
        <text>UMP + ATP = UDP + ADP</text>
        <dbReference type="Rhea" id="RHEA:24400"/>
        <dbReference type="ChEBI" id="CHEBI:30616"/>
        <dbReference type="ChEBI" id="CHEBI:57865"/>
        <dbReference type="ChEBI" id="CHEBI:58223"/>
        <dbReference type="ChEBI" id="CHEBI:456216"/>
        <dbReference type="EC" id="2.7.4.22"/>
    </reaction>
</comment>
<dbReference type="EMBL" id="CP058560">
    <property type="protein sequence ID" value="QUH22935.1"/>
    <property type="molecule type" value="Genomic_DNA"/>
</dbReference>
<dbReference type="SUPFAM" id="SSF53633">
    <property type="entry name" value="Carbamate kinase-like"/>
    <property type="match status" value="1"/>
</dbReference>
<keyword evidence="6 11" id="KW-0547">Nucleotide-binding</keyword>
<protein>
    <recommendedName>
        <fullName evidence="11">Uridylate kinase</fullName>
        <shortName evidence="11">UK</shortName>
        <ecNumber evidence="11">2.7.4.22</ecNumber>
    </recommendedName>
    <alternativeName>
        <fullName evidence="11">Uridine monophosphate kinase</fullName>
        <shortName evidence="11">UMP kinase</shortName>
        <shortName evidence="11">UMPK</shortName>
    </alternativeName>
</protein>
<gene>
    <name evidence="11 13" type="primary">pyrH</name>
    <name evidence="13" type="ORF">HYG87_03690</name>
</gene>
<sequence>MRVVITIGGSIIMKDESPEKFQEYARILTSLAKEHEIFVVVGGGKPARNYIKIARGMGASESHCDDIGIEITRLNAKLLITALKGEAYPMVPENFNEAMEYSTSNKIVVMGGTEPAHSTDAVGAILAEFVDAELLINLTSVDGLYDKDPHQHDDARMFEEVTAQQMMEFLREKEVMAGTYEFFDMTAIQMIKRSRIKTIIANGKAPENLIKVLNNEKIGTRII</sequence>
<feature type="binding site" evidence="11">
    <location>
        <position position="43"/>
    </location>
    <ligand>
        <name>UMP</name>
        <dbReference type="ChEBI" id="CHEBI:57865"/>
    </ligand>
</feature>
<feature type="domain" description="Aspartate/glutamate/uridylate kinase" evidence="12">
    <location>
        <begin position="1"/>
        <end position="202"/>
    </location>
</feature>
<feature type="binding site" evidence="11">
    <location>
        <begin position="113"/>
        <end position="119"/>
    </location>
    <ligand>
        <name>UMP</name>
        <dbReference type="ChEBI" id="CHEBI:57865"/>
    </ligand>
</feature>
<dbReference type="CDD" id="cd04253">
    <property type="entry name" value="AAK_UMPK-PyrH-Pf"/>
    <property type="match status" value="1"/>
</dbReference>
<name>A0A8T8K615_9EURY</name>
<proteinExistence type="inferred from homology"/>
<dbReference type="PIRSF" id="PIRSF005650">
    <property type="entry name" value="Uridylate_kin"/>
    <property type="match status" value="1"/>
</dbReference>
<dbReference type="InterPro" id="IPR011817">
    <property type="entry name" value="Uridylate_kinase"/>
</dbReference>
<organism evidence="13 14">
    <name type="scientific">Methanobacterium alkalithermotolerans</name>
    <dbReference type="NCBI Taxonomy" id="2731220"/>
    <lineage>
        <taxon>Archaea</taxon>
        <taxon>Methanobacteriati</taxon>
        <taxon>Methanobacteriota</taxon>
        <taxon>Methanomada group</taxon>
        <taxon>Methanobacteria</taxon>
        <taxon>Methanobacteriales</taxon>
        <taxon>Methanobacteriaceae</taxon>
        <taxon>Methanobacterium</taxon>
    </lineage>
</organism>
<keyword evidence="5 11" id="KW-0808">Transferase</keyword>
<evidence type="ECO:0000313" key="14">
    <source>
        <dbReference type="Proteomes" id="UP000681041"/>
    </source>
</evidence>
<evidence type="ECO:0000256" key="10">
    <source>
        <dbReference type="ARBA" id="ARBA00047767"/>
    </source>
</evidence>